<name>G3CJS5_DIPMA</name>
<dbReference type="SUPFAM" id="SSF50814">
    <property type="entry name" value="Lipocalins"/>
    <property type="match status" value="1"/>
</dbReference>
<reference evidence="6" key="1">
    <citation type="submission" date="2010-12" db="EMBL/GenBank/DDBJ databases">
        <authorList>
            <person name="Assumpcao T.C.F."/>
            <person name="Charneau S."/>
            <person name="Santiago P.B.M."/>
            <person name="Francischetti I.M.B."/>
            <person name="Meng Z."/>
            <person name="Araujo C.N."/>
            <person name="Pham V.M."/>
            <person name="Queiroz R.M.L."/>
            <person name="Castro C.N."/>
            <person name="Ricart C.A."/>
            <person name="Santana J.M."/>
            <person name="Ribeiro J.M.C."/>
        </authorList>
    </citation>
    <scope>NUCLEOTIDE SEQUENCE</scope>
    <source>
        <tissue evidence="6">Salivary gland</tissue>
    </source>
</reference>
<dbReference type="Gene3D" id="2.40.128.20">
    <property type="match status" value="1"/>
</dbReference>
<dbReference type="InterPro" id="IPR005657">
    <property type="entry name" value="Triabi/Procalin"/>
</dbReference>
<sequence length="169" mass="18812">MKTFIALTFIGILTYAYAGSISECKKPQPMNGFSGTQFHGGVWYVTHVSNVTDPTECRTLTTSKVGEKYIVEHPFESGDGKLRCEATGEAEKRLTFTCKTGGTVTDSTIFIAMDTDYNDYALYYLCTTVKAGDKMGEIYDNYVVARRSQTKEIPEKLKSSTKDLDMKPC</sequence>
<dbReference type="CDD" id="cd19423">
    <property type="entry name" value="lipocalin_LTBP1-like"/>
    <property type="match status" value="1"/>
</dbReference>
<keyword evidence="2" id="KW-0964">Secreted</keyword>
<dbReference type="GO" id="GO:0005576">
    <property type="term" value="C:extracellular region"/>
    <property type="evidence" value="ECO:0007669"/>
    <property type="project" value="UniProtKB-SubCell"/>
</dbReference>
<feature type="chain" id="PRO_5003442910" evidence="5">
    <location>
        <begin position="19"/>
        <end position="169"/>
    </location>
</feature>
<dbReference type="Pfam" id="PF03973">
    <property type="entry name" value="Triabin"/>
    <property type="match status" value="1"/>
</dbReference>
<evidence type="ECO:0000256" key="1">
    <source>
        <dbReference type="ARBA" id="ARBA00004613"/>
    </source>
</evidence>
<dbReference type="InterPro" id="IPR012674">
    <property type="entry name" value="Calycin"/>
</dbReference>
<evidence type="ECO:0000256" key="4">
    <source>
        <dbReference type="ARBA" id="ARBA00034121"/>
    </source>
</evidence>
<dbReference type="EMBL" id="HP639842">
    <property type="protein sequence ID" value="AEM97979.1"/>
    <property type="molecule type" value="mRNA"/>
</dbReference>
<organism evidence="6">
    <name type="scientific">Dipetalogaster maximus</name>
    <name type="common">Blood-sucking bug</name>
    <dbReference type="NCBI Taxonomy" id="72496"/>
    <lineage>
        <taxon>Eukaryota</taxon>
        <taxon>Metazoa</taxon>
        <taxon>Ecdysozoa</taxon>
        <taxon>Arthropoda</taxon>
        <taxon>Hexapoda</taxon>
        <taxon>Insecta</taxon>
        <taxon>Pterygota</taxon>
        <taxon>Neoptera</taxon>
        <taxon>Paraneoptera</taxon>
        <taxon>Hemiptera</taxon>
        <taxon>Heteroptera</taxon>
        <taxon>Panheteroptera</taxon>
        <taxon>Cimicomorpha</taxon>
        <taxon>Reduviidae</taxon>
        <taxon>Triatominae</taxon>
        <taxon>Dipetalogaster</taxon>
    </lineage>
</organism>
<evidence type="ECO:0000313" key="6">
    <source>
        <dbReference type="EMBL" id="AEM97979.1"/>
    </source>
</evidence>
<protein>
    <submittedName>
        <fullName evidence="6">Salivary lipocalin</fullName>
    </submittedName>
</protein>
<reference evidence="6" key="2">
    <citation type="journal article" date="2011" name="J. Proteome Res.">
        <title>Insight into the salivary transcriptome and proteome of Dipetalogaster maxima.</title>
        <authorList>
            <person name="Assumpcao T.C."/>
            <person name="Charneau S."/>
            <person name="Santiago P.B."/>
            <person name="Francischetti I.M."/>
            <person name="Meng Z."/>
            <person name="Araujo C.N."/>
            <person name="Pham V.M."/>
            <person name="Queiroz R.M."/>
            <person name="de Castro C.N."/>
            <person name="Ricart C.A."/>
            <person name="Santana J.M."/>
            <person name="Ribeiro J.M."/>
        </authorList>
    </citation>
    <scope>NUCLEOTIDE SEQUENCE</scope>
    <source>
        <tissue evidence="6">Salivary gland</tissue>
    </source>
</reference>
<evidence type="ECO:0000256" key="5">
    <source>
        <dbReference type="SAM" id="SignalP"/>
    </source>
</evidence>
<feature type="signal peptide" evidence="5">
    <location>
        <begin position="1"/>
        <end position="18"/>
    </location>
</feature>
<accession>G3CJS5</accession>
<comment type="similarity">
    <text evidence="4">Belongs to the calycin superfamily. Triabin family.</text>
</comment>
<proteinExistence type="evidence at transcript level"/>
<evidence type="ECO:0000256" key="2">
    <source>
        <dbReference type="ARBA" id="ARBA00022525"/>
    </source>
</evidence>
<comment type="subcellular location">
    <subcellularLocation>
        <location evidence="1">Secreted</location>
    </subcellularLocation>
</comment>
<dbReference type="AlphaFoldDB" id="G3CJS5"/>
<evidence type="ECO:0000256" key="3">
    <source>
        <dbReference type="ARBA" id="ARBA00022729"/>
    </source>
</evidence>
<keyword evidence="3 5" id="KW-0732">Signal</keyword>
<dbReference type="GO" id="GO:0030682">
    <property type="term" value="P:symbiont-mediated perturbation of host defenses"/>
    <property type="evidence" value="ECO:0007669"/>
    <property type="project" value="InterPro"/>
</dbReference>